<name>A0A2P2PNK9_RHIMU</name>
<evidence type="ECO:0000313" key="1">
    <source>
        <dbReference type="EMBL" id="MBX56275.1"/>
    </source>
</evidence>
<organism evidence="1">
    <name type="scientific">Rhizophora mucronata</name>
    <name type="common">Asiatic mangrove</name>
    <dbReference type="NCBI Taxonomy" id="61149"/>
    <lineage>
        <taxon>Eukaryota</taxon>
        <taxon>Viridiplantae</taxon>
        <taxon>Streptophyta</taxon>
        <taxon>Embryophyta</taxon>
        <taxon>Tracheophyta</taxon>
        <taxon>Spermatophyta</taxon>
        <taxon>Magnoliopsida</taxon>
        <taxon>eudicotyledons</taxon>
        <taxon>Gunneridae</taxon>
        <taxon>Pentapetalae</taxon>
        <taxon>rosids</taxon>
        <taxon>fabids</taxon>
        <taxon>Malpighiales</taxon>
        <taxon>Rhizophoraceae</taxon>
        <taxon>Rhizophora</taxon>
    </lineage>
</organism>
<proteinExistence type="predicted"/>
<sequence length="77" mass="8715">MMLQHSQTEDRAAILVDHDDHDYLGIAKDRFRFGLRYGCCLEIDNLKNLLAVEEYGAPDSPLVSSIAHICDSAVHWN</sequence>
<dbReference type="AlphaFoldDB" id="A0A2P2PNK9"/>
<accession>A0A2P2PNK9</accession>
<protein>
    <submittedName>
        <fullName evidence="1">Uncharacterized protein</fullName>
    </submittedName>
</protein>
<dbReference type="EMBL" id="GGEC01075791">
    <property type="protein sequence ID" value="MBX56275.1"/>
    <property type="molecule type" value="Transcribed_RNA"/>
</dbReference>
<reference evidence="1" key="1">
    <citation type="submission" date="2018-02" db="EMBL/GenBank/DDBJ databases">
        <title>Rhizophora mucronata_Transcriptome.</title>
        <authorList>
            <person name="Meera S.P."/>
            <person name="Sreeshan A."/>
            <person name="Augustine A."/>
        </authorList>
    </citation>
    <scope>NUCLEOTIDE SEQUENCE</scope>
    <source>
        <tissue evidence="1">Leaf</tissue>
    </source>
</reference>